<dbReference type="EMBL" id="KN835188">
    <property type="protein sequence ID" value="KIK44552.1"/>
    <property type="molecule type" value="Genomic_DNA"/>
</dbReference>
<accession>A0A0D0BEK3</accession>
<gene>
    <name evidence="1" type="ORF">CY34DRAFT_802532</name>
</gene>
<reference evidence="2" key="2">
    <citation type="submission" date="2015-01" db="EMBL/GenBank/DDBJ databases">
        <title>Evolutionary Origins and Diversification of the Mycorrhizal Mutualists.</title>
        <authorList>
            <consortium name="DOE Joint Genome Institute"/>
            <consortium name="Mycorrhizal Genomics Consortium"/>
            <person name="Kohler A."/>
            <person name="Kuo A."/>
            <person name="Nagy L.G."/>
            <person name="Floudas D."/>
            <person name="Copeland A."/>
            <person name="Barry K.W."/>
            <person name="Cichocki N."/>
            <person name="Veneault-Fourrey C."/>
            <person name="LaButti K."/>
            <person name="Lindquist E.A."/>
            <person name="Lipzen A."/>
            <person name="Lundell T."/>
            <person name="Morin E."/>
            <person name="Murat C."/>
            <person name="Riley R."/>
            <person name="Ohm R."/>
            <person name="Sun H."/>
            <person name="Tunlid A."/>
            <person name="Henrissat B."/>
            <person name="Grigoriev I.V."/>
            <person name="Hibbett D.S."/>
            <person name="Martin F."/>
        </authorList>
    </citation>
    <scope>NUCLEOTIDE SEQUENCE [LARGE SCALE GENOMIC DNA]</scope>
    <source>
        <strain evidence="2">UH-Slu-Lm8-n1</strain>
    </source>
</reference>
<evidence type="ECO:0000313" key="2">
    <source>
        <dbReference type="Proteomes" id="UP000054485"/>
    </source>
</evidence>
<protein>
    <submittedName>
        <fullName evidence="1">Uncharacterized protein</fullName>
    </submittedName>
</protein>
<dbReference type="HOGENOM" id="CLU_056788_1_6_1"/>
<dbReference type="Pfam" id="PF13384">
    <property type="entry name" value="HTH_23"/>
    <property type="match status" value="1"/>
</dbReference>
<dbReference type="AlphaFoldDB" id="A0A0D0BEK3"/>
<dbReference type="InParanoid" id="A0A0D0BEK3"/>
<dbReference type="SUPFAM" id="SSF46689">
    <property type="entry name" value="Homeodomain-like"/>
    <property type="match status" value="1"/>
</dbReference>
<organism evidence="1 2">
    <name type="scientific">Suillus luteus UH-Slu-Lm8-n1</name>
    <dbReference type="NCBI Taxonomy" id="930992"/>
    <lineage>
        <taxon>Eukaryota</taxon>
        <taxon>Fungi</taxon>
        <taxon>Dikarya</taxon>
        <taxon>Basidiomycota</taxon>
        <taxon>Agaricomycotina</taxon>
        <taxon>Agaricomycetes</taxon>
        <taxon>Agaricomycetidae</taxon>
        <taxon>Boletales</taxon>
        <taxon>Suillineae</taxon>
        <taxon>Suillaceae</taxon>
        <taxon>Suillus</taxon>
    </lineage>
</organism>
<keyword evidence="2" id="KW-1185">Reference proteome</keyword>
<feature type="non-terminal residue" evidence="1">
    <location>
        <position position="1"/>
    </location>
</feature>
<dbReference type="OrthoDB" id="3255572at2759"/>
<dbReference type="InterPro" id="IPR009057">
    <property type="entry name" value="Homeodomain-like_sf"/>
</dbReference>
<name>A0A0D0BEK3_9AGAM</name>
<proteinExistence type="predicted"/>
<dbReference type="Proteomes" id="UP000054485">
    <property type="component" value="Unassembled WGS sequence"/>
</dbReference>
<evidence type="ECO:0000313" key="1">
    <source>
        <dbReference type="EMBL" id="KIK44552.1"/>
    </source>
</evidence>
<dbReference type="STRING" id="930992.A0A0D0BEK3"/>
<feature type="non-terminal residue" evidence="1">
    <location>
        <position position="182"/>
    </location>
</feature>
<sequence length="182" mass="19972">TLVGAKTAFICHSDTTVTMVNRRISNDIKECAIQLWDNGWELEDITEALGMSGRSCYRWRRIFEEFGTVARPPSPLTGRTRTITCALLTAIEDIFTVDSDLFLDEVCTWLAAEHDIIVSTSTLSRNLNEAGITQDPSKVASERDEARREEFRASLRNGKSSGSLSALSSMGAAAILPGTLIV</sequence>
<reference evidence="1 2" key="1">
    <citation type="submission" date="2014-04" db="EMBL/GenBank/DDBJ databases">
        <authorList>
            <consortium name="DOE Joint Genome Institute"/>
            <person name="Kuo A."/>
            <person name="Ruytinx J."/>
            <person name="Rineau F."/>
            <person name="Colpaert J."/>
            <person name="Kohler A."/>
            <person name="Nagy L.G."/>
            <person name="Floudas D."/>
            <person name="Copeland A."/>
            <person name="Barry K.W."/>
            <person name="Cichocki N."/>
            <person name="Veneault-Fourrey C."/>
            <person name="LaButti K."/>
            <person name="Lindquist E.A."/>
            <person name="Lipzen A."/>
            <person name="Lundell T."/>
            <person name="Morin E."/>
            <person name="Murat C."/>
            <person name="Sun H."/>
            <person name="Tunlid A."/>
            <person name="Henrissat B."/>
            <person name="Grigoriev I.V."/>
            <person name="Hibbett D.S."/>
            <person name="Martin F."/>
            <person name="Nordberg H.P."/>
            <person name="Cantor M.N."/>
            <person name="Hua S.X."/>
        </authorList>
    </citation>
    <scope>NUCLEOTIDE SEQUENCE [LARGE SCALE GENOMIC DNA]</scope>
    <source>
        <strain evidence="1 2">UH-Slu-Lm8-n1</strain>
    </source>
</reference>